<dbReference type="OrthoDB" id="1524280at2"/>
<dbReference type="InterPro" id="IPR013325">
    <property type="entry name" value="RNA_pol_sigma_r2"/>
</dbReference>
<dbReference type="EMBL" id="SMFL01000001">
    <property type="protein sequence ID" value="TDE18159.1"/>
    <property type="molecule type" value="Genomic_DNA"/>
</dbReference>
<proteinExistence type="predicted"/>
<evidence type="ECO:0000313" key="2">
    <source>
        <dbReference type="EMBL" id="TDE18159.1"/>
    </source>
</evidence>
<dbReference type="SUPFAM" id="SSF88946">
    <property type="entry name" value="Sigma2 domain of RNA polymerase sigma factors"/>
    <property type="match status" value="1"/>
</dbReference>
<evidence type="ECO:0000259" key="1">
    <source>
        <dbReference type="Pfam" id="PF04542"/>
    </source>
</evidence>
<comment type="caution">
    <text evidence="2">The sequence shown here is derived from an EMBL/GenBank/DDBJ whole genome shotgun (WGS) entry which is preliminary data.</text>
</comment>
<dbReference type="Pfam" id="PF04542">
    <property type="entry name" value="Sigma70_r2"/>
    <property type="match status" value="1"/>
</dbReference>
<reference evidence="2 3" key="1">
    <citation type="submission" date="2019-03" db="EMBL/GenBank/DDBJ databases">
        <title>Dyadobacter AR-3-6 sp. nov., isolated from arctic soil.</title>
        <authorList>
            <person name="Chaudhary D.K."/>
        </authorList>
    </citation>
    <scope>NUCLEOTIDE SEQUENCE [LARGE SCALE GENOMIC DNA]</scope>
    <source>
        <strain evidence="2 3">AR-3-6</strain>
    </source>
</reference>
<sequence length="186" mass="21918">MNKSTFSDRELEGLLSGKDGISFRILFEQYHPTLVRVLINYSNDQEEIKDWIQKICRELWLSRQTLNTDSIGNLKAYFIVTARNFAIKSISERGKAKPEKTNFSFENEFSIRRSLVTNHEDGRLMNEYVRAIENFQKPIKIISLKNRVIGPFNLNNLNLLSPFKTVEIRLVRMLSFLRQEVQLFRQ</sequence>
<dbReference type="GO" id="GO:0006352">
    <property type="term" value="P:DNA-templated transcription initiation"/>
    <property type="evidence" value="ECO:0007669"/>
    <property type="project" value="InterPro"/>
</dbReference>
<organism evidence="2 3">
    <name type="scientific">Dyadobacter psychrotolerans</name>
    <dbReference type="NCBI Taxonomy" id="2541721"/>
    <lineage>
        <taxon>Bacteria</taxon>
        <taxon>Pseudomonadati</taxon>
        <taxon>Bacteroidota</taxon>
        <taxon>Cytophagia</taxon>
        <taxon>Cytophagales</taxon>
        <taxon>Spirosomataceae</taxon>
        <taxon>Dyadobacter</taxon>
    </lineage>
</organism>
<dbReference type="InterPro" id="IPR007627">
    <property type="entry name" value="RNA_pol_sigma70_r2"/>
</dbReference>
<dbReference type="Gene3D" id="1.10.1740.10">
    <property type="match status" value="1"/>
</dbReference>
<dbReference type="GO" id="GO:0003700">
    <property type="term" value="F:DNA-binding transcription factor activity"/>
    <property type="evidence" value="ECO:0007669"/>
    <property type="project" value="InterPro"/>
</dbReference>
<dbReference type="RefSeq" id="WP_131955801.1">
    <property type="nucleotide sequence ID" value="NZ_SMFL01000001.1"/>
</dbReference>
<gene>
    <name evidence="2" type="ORF">E0F88_01030</name>
</gene>
<name>A0A4R5DUM3_9BACT</name>
<keyword evidence="3" id="KW-1185">Reference proteome</keyword>
<accession>A0A4R5DUM3</accession>
<evidence type="ECO:0000313" key="3">
    <source>
        <dbReference type="Proteomes" id="UP000294850"/>
    </source>
</evidence>
<dbReference type="AlphaFoldDB" id="A0A4R5DUM3"/>
<protein>
    <submittedName>
        <fullName evidence="2">Sigma-70 family RNA polymerase sigma factor</fullName>
    </submittedName>
</protein>
<feature type="domain" description="RNA polymerase sigma-70 region 2" evidence="1">
    <location>
        <begin position="26"/>
        <end position="94"/>
    </location>
</feature>
<dbReference type="Proteomes" id="UP000294850">
    <property type="component" value="Unassembled WGS sequence"/>
</dbReference>